<comment type="caution">
    <text evidence="3">The sequence shown here is derived from an EMBL/GenBank/DDBJ whole genome shotgun (WGS) entry which is preliminary data.</text>
</comment>
<name>A0AAE0JDA3_9PEZI</name>
<dbReference type="AlphaFoldDB" id="A0AAE0JDA3"/>
<feature type="chain" id="PRO_5042117137" evidence="2">
    <location>
        <begin position="24"/>
        <end position="130"/>
    </location>
</feature>
<keyword evidence="2" id="KW-0732">Signal</keyword>
<reference evidence="3" key="2">
    <citation type="submission" date="2023-06" db="EMBL/GenBank/DDBJ databases">
        <authorList>
            <consortium name="Lawrence Berkeley National Laboratory"/>
            <person name="Haridas S."/>
            <person name="Hensen N."/>
            <person name="Bonometti L."/>
            <person name="Westerberg I."/>
            <person name="Brannstrom I.O."/>
            <person name="Guillou S."/>
            <person name="Cros-Aarteil S."/>
            <person name="Calhoun S."/>
            <person name="Kuo A."/>
            <person name="Mondo S."/>
            <person name="Pangilinan J."/>
            <person name="Riley R."/>
            <person name="Labutti K."/>
            <person name="Andreopoulos B."/>
            <person name="Lipzen A."/>
            <person name="Chen C."/>
            <person name="Yanf M."/>
            <person name="Daum C."/>
            <person name="Ng V."/>
            <person name="Clum A."/>
            <person name="Steindorff A."/>
            <person name="Ohm R."/>
            <person name="Martin F."/>
            <person name="Silar P."/>
            <person name="Natvig D."/>
            <person name="Lalanne C."/>
            <person name="Gautier V."/>
            <person name="Ament-Velasquez S.L."/>
            <person name="Kruys A."/>
            <person name="Hutchinson M.I."/>
            <person name="Powell A.J."/>
            <person name="Barry K."/>
            <person name="Miller A.N."/>
            <person name="Grigoriev I.V."/>
            <person name="Debuchy R."/>
            <person name="Gladieux P."/>
            <person name="Thoren M.H."/>
            <person name="Johannesson H."/>
        </authorList>
    </citation>
    <scope>NUCLEOTIDE SEQUENCE</scope>
    <source>
        <strain evidence="3">CBS 560.94</strain>
    </source>
</reference>
<sequence>MHRRKRRASWLWSLWWTWRLGQTHCPQRRIEEACQARMAILDRDLAGNKISQAAHDLDRTDVDKFRVLMEKSNPQAVKGAVSEAKNLQDTKRKLEAAYASELEIPSLVDRARYAGLLDGDPVANALGQTD</sequence>
<keyword evidence="1" id="KW-0175">Coiled coil</keyword>
<dbReference type="Proteomes" id="UP001278500">
    <property type="component" value="Unassembled WGS sequence"/>
</dbReference>
<feature type="signal peptide" evidence="2">
    <location>
        <begin position="1"/>
        <end position="23"/>
    </location>
</feature>
<evidence type="ECO:0000313" key="4">
    <source>
        <dbReference type="Proteomes" id="UP001278500"/>
    </source>
</evidence>
<evidence type="ECO:0000256" key="2">
    <source>
        <dbReference type="SAM" id="SignalP"/>
    </source>
</evidence>
<accession>A0AAE0JDA3</accession>
<organism evidence="3 4">
    <name type="scientific">Neurospora tetraspora</name>
    <dbReference type="NCBI Taxonomy" id="94610"/>
    <lineage>
        <taxon>Eukaryota</taxon>
        <taxon>Fungi</taxon>
        <taxon>Dikarya</taxon>
        <taxon>Ascomycota</taxon>
        <taxon>Pezizomycotina</taxon>
        <taxon>Sordariomycetes</taxon>
        <taxon>Sordariomycetidae</taxon>
        <taxon>Sordariales</taxon>
        <taxon>Sordariaceae</taxon>
        <taxon>Neurospora</taxon>
    </lineage>
</organism>
<dbReference type="EMBL" id="JAUEPP010000005">
    <property type="protein sequence ID" value="KAK3343067.1"/>
    <property type="molecule type" value="Genomic_DNA"/>
</dbReference>
<protein>
    <submittedName>
        <fullName evidence="3">Uncharacterized protein</fullName>
    </submittedName>
</protein>
<dbReference type="RefSeq" id="XP_062680860.1">
    <property type="nucleotide sequence ID" value="XM_062831052.1"/>
</dbReference>
<dbReference type="GeneID" id="87868206"/>
<proteinExistence type="predicted"/>
<reference evidence="3" key="1">
    <citation type="journal article" date="2023" name="Mol. Phylogenet. Evol.">
        <title>Genome-scale phylogeny and comparative genomics of the fungal order Sordariales.</title>
        <authorList>
            <person name="Hensen N."/>
            <person name="Bonometti L."/>
            <person name="Westerberg I."/>
            <person name="Brannstrom I.O."/>
            <person name="Guillou S."/>
            <person name="Cros-Aarteil S."/>
            <person name="Calhoun S."/>
            <person name="Haridas S."/>
            <person name="Kuo A."/>
            <person name="Mondo S."/>
            <person name="Pangilinan J."/>
            <person name="Riley R."/>
            <person name="LaButti K."/>
            <person name="Andreopoulos B."/>
            <person name="Lipzen A."/>
            <person name="Chen C."/>
            <person name="Yan M."/>
            <person name="Daum C."/>
            <person name="Ng V."/>
            <person name="Clum A."/>
            <person name="Steindorff A."/>
            <person name="Ohm R.A."/>
            <person name="Martin F."/>
            <person name="Silar P."/>
            <person name="Natvig D.O."/>
            <person name="Lalanne C."/>
            <person name="Gautier V."/>
            <person name="Ament-Velasquez S.L."/>
            <person name="Kruys A."/>
            <person name="Hutchinson M.I."/>
            <person name="Powell A.J."/>
            <person name="Barry K."/>
            <person name="Miller A.N."/>
            <person name="Grigoriev I.V."/>
            <person name="Debuchy R."/>
            <person name="Gladieux P."/>
            <person name="Hiltunen Thoren M."/>
            <person name="Johannesson H."/>
        </authorList>
    </citation>
    <scope>NUCLEOTIDE SEQUENCE</scope>
    <source>
        <strain evidence="3">CBS 560.94</strain>
    </source>
</reference>
<keyword evidence="4" id="KW-1185">Reference proteome</keyword>
<feature type="coiled-coil region" evidence="1">
    <location>
        <begin position="77"/>
        <end position="104"/>
    </location>
</feature>
<evidence type="ECO:0000256" key="1">
    <source>
        <dbReference type="SAM" id="Coils"/>
    </source>
</evidence>
<evidence type="ECO:0000313" key="3">
    <source>
        <dbReference type="EMBL" id="KAK3343067.1"/>
    </source>
</evidence>
<gene>
    <name evidence="3" type="ORF">B0H65DRAFT_590010</name>
</gene>